<evidence type="ECO:0000256" key="1">
    <source>
        <dbReference type="SAM" id="Coils"/>
    </source>
</evidence>
<accession>A0A285H2Z2</accession>
<feature type="coiled-coil region" evidence="1">
    <location>
        <begin position="297"/>
        <end position="326"/>
    </location>
</feature>
<proteinExistence type="predicted"/>
<dbReference type="OrthoDB" id="9813719at2"/>
<evidence type="ECO:0000256" key="2">
    <source>
        <dbReference type="SAM" id="Phobius"/>
    </source>
</evidence>
<dbReference type="AlphaFoldDB" id="A0A285H2Z2"/>
<reference evidence="4" key="1">
    <citation type="submission" date="2017-09" db="EMBL/GenBank/DDBJ databases">
        <authorList>
            <person name="Varghese N."/>
            <person name="Submissions S."/>
        </authorList>
    </citation>
    <scope>NUCLEOTIDE SEQUENCE [LARGE SCALE GENOMIC DNA]</scope>
    <source>
        <strain evidence="4">MSL47</strain>
    </source>
</reference>
<evidence type="ECO:0000313" key="3">
    <source>
        <dbReference type="EMBL" id="SNY30095.1"/>
    </source>
</evidence>
<dbReference type="EMBL" id="OBDZ01000013">
    <property type="protein sequence ID" value="SNY30095.1"/>
    <property type="molecule type" value="Genomic_DNA"/>
</dbReference>
<feature type="transmembrane region" description="Helical" evidence="2">
    <location>
        <begin position="375"/>
        <end position="397"/>
    </location>
</feature>
<gene>
    <name evidence="3" type="ORF">SAMN06265827_11359</name>
</gene>
<sequence>MDQELAEMNIQDNLDDEQFNQVSTVEEKEYMVIQGKLAYGGRNETYGLLNAIINRDNGELINLNVAFSNKDEVVYLEPNSKAFDRIFSKLSDKERLDGRRLKTYLLNNITKDDILLFNDLVVQNNLEQIKDILRSKLEDFTREAVDLNIYSEFQSEEEIRYSHPNLLINEDDGLDNIEEEIIELDVAPVIAPINGKRISQFKKNDGILVQIKEESYNEYQDIIDHFIVDANKRYIKGIIDYIIFNGPIKSYDIIIKFSSNIYSQLLIETEGELKLAIPPKKEVDDAIEYELIKEEVRKELEVELRSEIEQRLRVELEAEIREKLEEELTNRIEQELRIELEREIRERIAKEDKGDKLRKEDSLFKNRPTVVANKLIINIFILVSLFILILLGLIYYYKNPL</sequence>
<protein>
    <submittedName>
        <fullName evidence="3">Uncharacterized protein</fullName>
    </submittedName>
</protein>
<keyword evidence="2" id="KW-0472">Membrane</keyword>
<keyword evidence="4" id="KW-1185">Reference proteome</keyword>
<dbReference type="RefSeq" id="WP_097017968.1">
    <property type="nucleotide sequence ID" value="NZ_OBDZ01000013.1"/>
</dbReference>
<keyword evidence="2" id="KW-1133">Transmembrane helix</keyword>
<name>A0A285H2Z2_9FIRM</name>
<keyword evidence="1" id="KW-0175">Coiled coil</keyword>
<evidence type="ECO:0000313" key="4">
    <source>
        <dbReference type="Proteomes" id="UP000219573"/>
    </source>
</evidence>
<dbReference type="Proteomes" id="UP000219573">
    <property type="component" value="Unassembled WGS sequence"/>
</dbReference>
<organism evidence="3 4">
    <name type="scientific">Orenia metallireducens</name>
    <dbReference type="NCBI Taxonomy" id="1413210"/>
    <lineage>
        <taxon>Bacteria</taxon>
        <taxon>Bacillati</taxon>
        <taxon>Bacillota</taxon>
        <taxon>Clostridia</taxon>
        <taxon>Halanaerobiales</taxon>
        <taxon>Halobacteroidaceae</taxon>
        <taxon>Orenia</taxon>
    </lineage>
</organism>
<keyword evidence="2" id="KW-0812">Transmembrane</keyword>